<reference evidence="4" key="1">
    <citation type="submission" date="2018-09" db="EMBL/GenBank/DDBJ databases">
        <authorList>
            <person name="Kim I."/>
        </authorList>
    </citation>
    <scope>NUCLEOTIDE SEQUENCE [LARGE SCALE GENOMIC DNA]</scope>
    <source>
        <strain evidence="4">DD4a</strain>
    </source>
</reference>
<dbReference type="EMBL" id="QXTG01000002">
    <property type="protein sequence ID" value="RIX27595.1"/>
    <property type="molecule type" value="Genomic_DNA"/>
</dbReference>
<dbReference type="AlphaFoldDB" id="A0A3A1TY41"/>
<dbReference type="InterPro" id="IPR011041">
    <property type="entry name" value="Quinoprot_gluc/sorb_DH_b-prop"/>
</dbReference>
<dbReference type="Pfam" id="PF22807">
    <property type="entry name" value="TrAA12"/>
    <property type="match status" value="1"/>
</dbReference>
<dbReference type="InterPro" id="IPR011042">
    <property type="entry name" value="6-blade_b-propeller_TolB-like"/>
</dbReference>
<dbReference type="PANTHER" id="PTHR33546">
    <property type="entry name" value="LARGE, MULTIFUNCTIONAL SECRETED PROTEIN-RELATED"/>
    <property type="match status" value="1"/>
</dbReference>
<feature type="chain" id="PRO_5017450376" evidence="1">
    <location>
        <begin position="32"/>
        <end position="445"/>
    </location>
</feature>
<dbReference type="PANTHER" id="PTHR33546:SF1">
    <property type="entry name" value="LARGE, MULTIFUNCTIONAL SECRETED PROTEIN"/>
    <property type="match status" value="1"/>
</dbReference>
<comment type="caution">
    <text evidence="3">The sequence shown here is derived from an EMBL/GenBank/DDBJ whole genome shotgun (WGS) entry which is preliminary data.</text>
</comment>
<protein>
    <submittedName>
        <fullName evidence="3">Gluconolaconase</fullName>
    </submittedName>
</protein>
<dbReference type="Proteomes" id="UP000265742">
    <property type="component" value="Unassembled WGS sequence"/>
</dbReference>
<evidence type="ECO:0000259" key="2">
    <source>
        <dbReference type="Pfam" id="PF22807"/>
    </source>
</evidence>
<dbReference type="RefSeq" id="WP_119481904.1">
    <property type="nucleotide sequence ID" value="NZ_QXTG01000002.1"/>
</dbReference>
<feature type="domain" description="Pyrroloquinoline quinone-dependent pyranose dehydrogenase beta-propeller" evidence="2">
    <location>
        <begin position="65"/>
        <end position="439"/>
    </location>
</feature>
<organism evidence="3 4">
    <name type="scientific">Amnibacterium setariae</name>
    <dbReference type="NCBI Taxonomy" id="2306585"/>
    <lineage>
        <taxon>Bacteria</taxon>
        <taxon>Bacillati</taxon>
        <taxon>Actinomycetota</taxon>
        <taxon>Actinomycetes</taxon>
        <taxon>Micrococcales</taxon>
        <taxon>Microbacteriaceae</taxon>
        <taxon>Amnibacterium</taxon>
    </lineage>
</organism>
<dbReference type="Gene3D" id="2.120.10.30">
    <property type="entry name" value="TolB, C-terminal domain"/>
    <property type="match status" value="1"/>
</dbReference>
<dbReference type="SUPFAM" id="SSF50952">
    <property type="entry name" value="Soluble quinoprotein glucose dehydrogenase"/>
    <property type="match status" value="1"/>
</dbReference>
<dbReference type="PROSITE" id="PS51257">
    <property type="entry name" value="PROKAR_LIPOPROTEIN"/>
    <property type="match status" value="1"/>
</dbReference>
<dbReference type="InterPro" id="IPR054539">
    <property type="entry name" value="Beta-prop_PDH"/>
</dbReference>
<evidence type="ECO:0000256" key="1">
    <source>
        <dbReference type="SAM" id="SignalP"/>
    </source>
</evidence>
<accession>A0A3A1TY41</accession>
<feature type="signal peptide" evidence="1">
    <location>
        <begin position="1"/>
        <end position="31"/>
    </location>
</feature>
<evidence type="ECO:0000313" key="4">
    <source>
        <dbReference type="Proteomes" id="UP000265742"/>
    </source>
</evidence>
<name>A0A3A1TY41_9MICO</name>
<keyword evidence="4" id="KW-1185">Reference proteome</keyword>
<keyword evidence="1" id="KW-0732">Signal</keyword>
<dbReference type="OrthoDB" id="9770043at2"/>
<sequence length="445" mass="45840">MTRPARPLAALLLAVGAAVLAGCTASPSSPAASPTPAPSGLVDSRLAVPSTGAAAPFDVPRTVQAPAGWRVALWARVDGARLAAWTPDGRLLVSRPESGDVQVLTPGKDGAPRVGTLVDGLNRPHGLAFDGDRLYVAESDRVDAYDYRDGAVSARRTIVDGLPDASTPELRGAYAHALKSVAVGEDGAVYVSVGSTGNTSAEDRSASPERAAILKVDGGRTTVFARGVRNGTGLAVAPDGSVWTAVNNRDRIAYPYDRSYEGGSGSDRGGVLQQYVNDHPLEPIARLTAGRDLGWPYCNPDPDVDPGAAGTAFDYSDRAFVRDEEANADGSRLDCAALPAVEQGLPAHSAPLGLSFVRAGVVPGGAGALVGIHGSWNRTPPRAPSVAFLPWRDGALQDAKTLLAGFQAADGSRWGRPVAAVAGPEGAVYVTDDEAGAVYRMAPPS</sequence>
<gene>
    <name evidence="3" type="ORF">D1781_08475</name>
</gene>
<proteinExistence type="predicted"/>
<evidence type="ECO:0000313" key="3">
    <source>
        <dbReference type="EMBL" id="RIX27595.1"/>
    </source>
</evidence>